<name>M9WH57_9MOLU</name>
<dbReference type="KEGG" id="mput:MPUT9231_3000"/>
<sequence length="85" mass="10365">MKQILEKKIVKDICWEIELSKTKYWMINLIAQNLKTEQKLQNLLYLYEHNQWSPEALEHKIDELLLTKLNIDIEVFTNKSKWSKF</sequence>
<accession>M9WH57</accession>
<evidence type="ECO:0000313" key="1">
    <source>
        <dbReference type="EMBL" id="AGJ90724.1"/>
    </source>
</evidence>
<organism evidence="1 2">
    <name type="scientific">Mycoplasma putrefaciens Mput9231</name>
    <dbReference type="NCBI Taxonomy" id="1292033"/>
    <lineage>
        <taxon>Bacteria</taxon>
        <taxon>Bacillati</taxon>
        <taxon>Mycoplasmatota</taxon>
        <taxon>Mollicutes</taxon>
        <taxon>Mycoplasmataceae</taxon>
        <taxon>Mycoplasma</taxon>
    </lineage>
</organism>
<dbReference type="AlphaFoldDB" id="M9WH57"/>
<dbReference type="HOGENOM" id="CLU_2509148_0_0_14"/>
<proteinExistence type="predicted"/>
<gene>
    <name evidence="1" type="ORF">MPUT9231_3000</name>
</gene>
<dbReference type="RefSeq" id="WP_015587342.1">
    <property type="nucleotide sequence ID" value="NC_021083.1"/>
</dbReference>
<keyword evidence="2" id="KW-1185">Reference proteome</keyword>
<dbReference type="PATRIC" id="fig|1292033.3.peg.291"/>
<dbReference type="Proteomes" id="UP000012984">
    <property type="component" value="Chromosome"/>
</dbReference>
<evidence type="ECO:0000313" key="2">
    <source>
        <dbReference type="Proteomes" id="UP000012984"/>
    </source>
</evidence>
<protein>
    <submittedName>
        <fullName evidence="1">Uncharacterized protein</fullName>
    </submittedName>
</protein>
<dbReference type="EMBL" id="CP004357">
    <property type="protein sequence ID" value="AGJ90724.1"/>
    <property type="molecule type" value="Genomic_DNA"/>
</dbReference>
<reference evidence="1 2" key="1">
    <citation type="journal article" date="2013" name="Genome Announc.">
        <title>Complete Genome Sequence of Mycoplasma putrefaciens Strain 9231, One of the Agents of Contagious Agalactia in Goats.</title>
        <authorList>
            <person name="Dupuy V."/>
            <person name="Sirand-Pugnet P."/>
            <person name="Baranowski E."/>
            <person name="Barre A."/>
            <person name="Breton M."/>
            <person name="Couture C."/>
            <person name="Dordet-Frisoni E."/>
            <person name="Gaurivaud P."/>
            <person name="Jacob D."/>
            <person name="Lemaitre C."/>
            <person name="Manso-Silvan L."/>
            <person name="Nikolski M."/>
            <person name="Nouvel L.X."/>
            <person name="Poumarat F."/>
            <person name="Tardy F."/>
            <person name="Thebault P."/>
            <person name="Theil S."/>
            <person name="Citti C."/>
            <person name="Blanchard A."/>
            <person name="Thiaucourt F."/>
        </authorList>
    </citation>
    <scope>NUCLEOTIDE SEQUENCE [LARGE SCALE GENOMIC DNA]</scope>
    <source>
        <strain evidence="1">Mput9231</strain>
    </source>
</reference>